<evidence type="ECO:0000313" key="3">
    <source>
        <dbReference type="Proteomes" id="UP001604335"/>
    </source>
</evidence>
<dbReference type="InterPro" id="IPR039633">
    <property type="entry name" value="PAP"/>
</dbReference>
<reference evidence="3" key="1">
    <citation type="journal article" date="2024" name="Algal Res.">
        <title>Biochemical, toxicological and genomic investigation of a high-biomass producing Limnothrix strain isolated from Italian shallow drinking water reservoir.</title>
        <authorList>
            <person name="Simonazzi M."/>
            <person name="Shishido T.K."/>
            <person name="Delbaje E."/>
            <person name="Wahlsten M."/>
            <person name="Fewer D.P."/>
            <person name="Sivonen K."/>
            <person name="Pezzolesi L."/>
            <person name="Pistocchi R."/>
        </authorList>
    </citation>
    <scope>NUCLEOTIDE SEQUENCE [LARGE SCALE GENOMIC DNA]</scope>
    <source>
        <strain evidence="3">LRLZ20PSL1</strain>
    </source>
</reference>
<dbReference type="Pfam" id="PF04755">
    <property type="entry name" value="PAP_fibrillin"/>
    <property type="match status" value="1"/>
</dbReference>
<comment type="caution">
    <text evidence="2">The sequence shown here is derived from an EMBL/GenBank/DDBJ whole genome shotgun (WGS) entry which is preliminary data.</text>
</comment>
<dbReference type="EMBL" id="JAZAQF010000088">
    <property type="protein sequence ID" value="MFG3819281.1"/>
    <property type="molecule type" value="Genomic_DNA"/>
</dbReference>
<dbReference type="InterPro" id="IPR006843">
    <property type="entry name" value="PAP/fibrillin_dom"/>
</dbReference>
<feature type="domain" description="Plastid lipid-associated protein/fibrillin conserved" evidence="1">
    <location>
        <begin position="3"/>
        <end position="192"/>
    </location>
</feature>
<evidence type="ECO:0000259" key="1">
    <source>
        <dbReference type="Pfam" id="PF04755"/>
    </source>
</evidence>
<protein>
    <submittedName>
        <fullName evidence="2">PAP/fibrillin family protein</fullName>
    </submittedName>
</protein>
<evidence type="ECO:0000313" key="2">
    <source>
        <dbReference type="EMBL" id="MFG3819281.1"/>
    </source>
</evidence>
<keyword evidence="3" id="KW-1185">Reference proteome</keyword>
<sequence>MLGKSDLLAALVGQNLGLKTTTSDKAAILALITRLEERNPTPCPIEQPAKLAGDWQLLYTTSRELLGINRPPIANLGAIYQCIRPDRQTIYNLAELNNNFPWLEGYVAVAARFEALSAVRVAVRFQRIVVGSQRLANYRQITDWVDRAEQGDQFRSLNFTLNPVQQQGWLDVTYLDDDLRIGRGNEGSVFVLRRV</sequence>
<proteinExistence type="predicted"/>
<name>A0ABW7CDS4_9CYAN</name>
<dbReference type="RefSeq" id="WP_393015099.1">
    <property type="nucleotide sequence ID" value="NZ_JAZAQF010000088.1"/>
</dbReference>
<organism evidence="2 3">
    <name type="scientific">Limnothrix redekei LRLZ20PSL1</name>
    <dbReference type="NCBI Taxonomy" id="3112953"/>
    <lineage>
        <taxon>Bacteria</taxon>
        <taxon>Bacillati</taxon>
        <taxon>Cyanobacteriota</taxon>
        <taxon>Cyanophyceae</taxon>
        <taxon>Pseudanabaenales</taxon>
        <taxon>Pseudanabaenaceae</taxon>
        <taxon>Limnothrix</taxon>
    </lineage>
</organism>
<dbReference type="Proteomes" id="UP001604335">
    <property type="component" value="Unassembled WGS sequence"/>
</dbReference>
<accession>A0ABW7CDS4</accession>
<gene>
    <name evidence="2" type="ORF">VPK24_16670</name>
</gene>
<dbReference type="PANTHER" id="PTHR31906">
    <property type="entry name" value="PLASTID-LIPID-ASSOCIATED PROTEIN 4, CHLOROPLASTIC-RELATED"/>
    <property type="match status" value="1"/>
</dbReference>